<sequence length="419" mass="48470">MSIRGVHTADLHFGVTTYSKETPDGLGSRVHDFFRTFDRILEYIRQNHIDLLLITGDIFKDREPNSTLRNMFYKRVVEIAKEGILVVIVPGNHDMHPFEAKHHSVKVFEIFEQENIVVMDKLFETKVFDIKGERLRVIAVPYLYLERFIDKTIPEKIEQIEQNIANFFEERLAEILDSCEDDIPTILAGHFTVNEAEVGSERMIMVGKDVKVPLSVLLHPKLRFVALGHIHKPQILNSKDPAIVYCGSPDRIDFSEAQDQKGFVVFEIEKENFWFEFKPVVVRPFYQLEIDLYEANGDVEKILISEIDKKIKSLEENSSANVKASVVKLIIRTQSLLKERLNLTKVEEYLKDMCFILAPIEIEVTDAKKDFRIIEVDEKSDPILAFERFLSASPKYKDIKNKNEVVATFKSLFEEAQSD</sequence>
<keyword evidence="6" id="KW-0233">DNA recombination</keyword>
<protein>
    <recommendedName>
        <fullName evidence="2 6">Nuclease SbcCD subunit D</fullName>
    </recommendedName>
</protein>
<dbReference type="PANTHER" id="PTHR30337:SF0">
    <property type="entry name" value="NUCLEASE SBCCD SUBUNIT D"/>
    <property type="match status" value="1"/>
</dbReference>
<dbReference type="GO" id="GO:0006310">
    <property type="term" value="P:DNA recombination"/>
    <property type="evidence" value="ECO:0007669"/>
    <property type="project" value="UniProtKB-KW"/>
</dbReference>
<keyword evidence="3 6" id="KW-0540">Nuclease</keyword>
<dbReference type="Pfam" id="PF00149">
    <property type="entry name" value="Metallophos"/>
    <property type="match status" value="1"/>
</dbReference>
<dbReference type="GO" id="GO:0006260">
    <property type="term" value="P:DNA replication"/>
    <property type="evidence" value="ECO:0007669"/>
    <property type="project" value="UniProtKB-KW"/>
</dbReference>
<evidence type="ECO:0000256" key="2">
    <source>
        <dbReference type="ARBA" id="ARBA00013365"/>
    </source>
</evidence>
<dbReference type="GO" id="GO:0004519">
    <property type="term" value="F:endonuclease activity"/>
    <property type="evidence" value="ECO:0007669"/>
    <property type="project" value="UniProtKB-KW"/>
</dbReference>
<keyword evidence="6" id="KW-0235">DNA replication</keyword>
<dbReference type="KEGG" id="csc:Csac_1591"/>
<gene>
    <name evidence="6" type="primary">sbcD</name>
    <name evidence="8" type="ordered locus">Csac_1591</name>
</gene>
<evidence type="ECO:0000256" key="6">
    <source>
        <dbReference type="RuleBase" id="RU363069"/>
    </source>
</evidence>
<name>A4XJU8_CALS8</name>
<dbReference type="STRING" id="351627.Csac_1591"/>
<keyword evidence="4 6" id="KW-0378">Hydrolase</keyword>
<comment type="subunit">
    <text evidence="6">Heterodimer of SbcC and SbcD.</text>
</comment>
<dbReference type="InterPro" id="IPR004593">
    <property type="entry name" value="SbcD"/>
</dbReference>
<dbReference type="GO" id="GO:0008408">
    <property type="term" value="F:3'-5' exonuclease activity"/>
    <property type="evidence" value="ECO:0007669"/>
    <property type="project" value="InterPro"/>
</dbReference>
<accession>A4XJU8</accession>
<dbReference type="HOGENOM" id="CLU_038682_0_0_9"/>
<keyword evidence="5 6" id="KW-0269">Exonuclease</keyword>
<reference evidence="8 9" key="1">
    <citation type="journal article" date="2008" name="Appl. Environ. Microbiol.">
        <title>Hydrogenomics of the extremely thermophilic bacterium Caldicellulosiruptor saccharolyticus.</title>
        <authorList>
            <person name="van de Werken H.J."/>
            <person name="Verhaart M.R."/>
            <person name="VanFossen A.L."/>
            <person name="Willquist K."/>
            <person name="Lewis D.L."/>
            <person name="Nichols J.D."/>
            <person name="Goorissen H.P."/>
            <person name="Mongodin E.F."/>
            <person name="Nelson K.E."/>
            <person name="van Niel E.W."/>
            <person name="Stams A.J."/>
            <person name="Ward D.E."/>
            <person name="de Vos W.M."/>
            <person name="van der Oost J."/>
            <person name="Kelly R.M."/>
            <person name="Kengen S.W."/>
        </authorList>
    </citation>
    <scope>NUCLEOTIDE SEQUENCE [LARGE SCALE GENOMIC DNA]</scope>
    <source>
        <strain evidence="9">ATCC 43494 / DSM 8903 / Tp8T 6331</strain>
    </source>
</reference>
<dbReference type="OrthoDB" id="9773856at2"/>
<comment type="similarity">
    <text evidence="1 6">Belongs to the SbcD family.</text>
</comment>
<dbReference type="NCBIfam" id="TIGR00619">
    <property type="entry name" value="sbcd"/>
    <property type="match status" value="1"/>
</dbReference>
<keyword evidence="6" id="KW-0255">Endonuclease</keyword>
<dbReference type="Gene3D" id="3.60.21.10">
    <property type="match status" value="1"/>
</dbReference>
<dbReference type="EMBL" id="CP000679">
    <property type="protein sequence ID" value="ABP67183.1"/>
    <property type="molecule type" value="Genomic_DNA"/>
</dbReference>
<evidence type="ECO:0000256" key="4">
    <source>
        <dbReference type="ARBA" id="ARBA00022801"/>
    </source>
</evidence>
<dbReference type="InterPro" id="IPR041796">
    <property type="entry name" value="Mre11_N"/>
</dbReference>
<keyword evidence="9" id="KW-1185">Reference proteome</keyword>
<organism evidence="8 9">
    <name type="scientific">Caldicellulosiruptor saccharolyticus (strain ATCC 43494 / DSM 8903 / Tp8T 6331)</name>
    <dbReference type="NCBI Taxonomy" id="351627"/>
    <lineage>
        <taxon>Bacteria</taxon>
        <taxon>Bacillati</taxon>
        <taxon>Bacillota</taxon>
        <taxon>Bacillota incertae sedis</taxon>
        <taxon>Caldicellulosiruptorales</taxon>
        <taxon>Caldicellulosiruptoraceae</taxon>
        <taxon>Caldicellulosiruptor</taxon>
    </lineage>
</organism>
<dbReference type="eggNOG" id="COG0420">
    <property type="taxonomic scope" value="Bacteria"/>
</dbReference>
<proteinExistence type="inferred from homology"/>
<dbReference type="CDD" id="cd00840">
    <property type="entry name" value="MPP_Mre11_N"/>
    <property type="match status" value="1"/>
</dbReference>
<evidence type="ECO:0000256" key="3">
    <source>
        <dbReference type="ARBA" id="ARBA00022722"/>
    </source>
</evidence>
<dbReference type="AlphaFoldDB" id="A4XJU8"/>
<evidence type="ECO:0000313" key="8">
    <source>
        <dbReference type="EMBL" id="ABP67183.1"/>
    </source>
</evidence>
<comment type="function">
    <text evidence="6">SbcCD cleaves DNA hairpin structures. These structures can inhibit DNA replication and are intermediates in certain DNA recombination reactions. The complex acts as a 3'-&gt;5' double strand exonuclease that can open hairpins. It also has a 5' single-strand endonuclease activity.</text>
</comment>
<evidence type="ECO:0000256" key="5">
    <source>
        <dbReference type="ARBA" id="ARBA00022839"/>
    </source>
</evidence>
<feature type="domain" description="Calcineurin-like phosphoesterase" evidence="7">
    <location>
        <begin position="6"/>
        <end position="233"/>
    </location>
</feature>
<evidence type="ECO:0000259" key="7">
    <source>
        <dbReference type="Pfam" id="PF00149"/>
    </source>
</evidence>
<dbReference type="InterPro" id="IPR004843">
    <property type="entry name" value="Calcineurin-like_PHP"/>
</dbReference>
<dbReference type="PANTHER" id="PTHR30337">
    <property type="entry name" value="COMPONENT OF ATP-DEPENDENT DSDNA EXONUCLEASE"/>
    <property type="match status" value="1"/>
</dbReference>
<evidence type="ECO:0000256" key="1">
    <source>
        <dbReference type="ARBA" id="ARBA00010555"/>
    </source>
</evidence>
<evidence type="ECO:0000313" key="9">
    <source>
        <dbReference type="Proteomes" id="UP000000256"/>
    </source>
</evidence>
<dbReference type="Proteomes" id="UP000000256">
    <property type="component" value="Chromosome"/>
</dbReference>
<dbReference type="RefSeq" id="WP_011917119.1">
    <property type="nucleotide sequence ID" value="NC_009437.1"/>
</dbReference>
<dbReference type="InterPro" id="IPR029052">
    <property type="entry name" value="Metallo-depent_PP-like"/>
</dbReference>
<dbReference type="InterPro" id="IPR050535">
    <property type="entry name" value="DNA_Repair-Maintenance_Comp"/>
</dbReference>
<dbReference type="SUPFAM" id="SSF56300">
    <property type="entry name" value="Metallo-dependent phosphatases"/>
    <property type="match status" value="1"/>
</dbReference>